<evidence type="ECO:0008006" key="3">
    <source>
        <dbReference type="Google" id="ProtNLM"/>
    </source>
</evidence>
<protein>
    <recommendedName>
        <fullName evidence="3">YqjK-like protein</fullName>
    </recommendedName>
</protein>
<dbReference type="AlphaFoldDB" id="A0A1H7LSN2"/>
<evidence type="ECO:0000313" key="1">
    <source>
        <dbReference type="EMBL" id="SEL01932.1"/>
    </source>
</evidence>
<dbReference type="EMBL" id="FOAJ01000004">
    <property type="protein sequence ID" value="SEL01932.1"/>
    <property type="molecule type" value="Genomic_DNA"/>
</dbReference>
<dbReference type="STRING" id="416943.SAMN05445871_3697"/>
<accession>A0A1H7LSN2</accession>
<evidence type="ECO:0000313" key="2">
    <source>
        <dbReference type="Proteomes" id="UP000199120"/>
    </source>
</evidence>
<dbReference type="Proteomes" id="UP000199120">
    <property type="component" value="Unassembled WGS sequence"/>
</dbReference>
<reference evidence="2" key="1">
    <citation type="submission" date="2016-10" db="EMBL/GenBank/DDBJ databases">
        <authorList>
            <person name="Varghese N."/>
            <person name="Submissions S."/>
        </authorList>
    </citation>
    <scope>NUCLEOTIDE SEQUENCE [LARGE SCALE GENOMIC DNA]</scope>
    <source>
        <strain evidence="2">LMG 26416</strain>
    </source>
</reference>
<sequence length="100" mass="11315">MRLRHPYEEAQALVLARMTQSRAVLLADARRLRPVRRADRPGQWAIERELSTLLSSPEAKLLAGAFAGAFVLGRHRGLAAIFRSAIVTWIVRWMRAVALR</sequence>
<keyword evidence="2" id="KW-1185">Reference proteome</keyword>
<name>A0A1H7LSN2_9BURK</name>
<proteinExistence type="predicted"/>
<dbReference type="RefSeq" id="WP_090547608.1">
    <property type="nucleotide sequence ID" value="NZ_FNSR01000002.1"/>
</dbReference>
<organism evidence="1 2">
    <name type="scientific">Paraburkholderia caballeronis</name>
    <dbReference type="NCBI Taxonomy" id="416943"/>
    <lineage>
        <taxon>Bacteria</taxon>
        <taxon>Pseudomonadati</taxon>
        <taxon>Pseudomonadota</taxon>
        <taxon>Betaproteobacteria</taxon>
        <taxon>Burkholderiales</taxon>
        <taxon>Burkholderiaceae</taxon>
        <taxon>Paraburkholderia</taxon>
    </lineage>
</organism>
<gene>
    <name evidence="1" type="ORF">SAMN05192542_104480</name>
</gene>